<dbReference type="PANTHER" id="PTHR33384">
    <property type="entry name" value="EXPRESSED PROTEIN"/>
    <property type="match status" value="1"/>
</dbReference>
<evidence type="ECO:0000313" key="2">
    <source>
        <dbReference type="EMBL" id="MBX03636.1"/>
    </source>
</evidence>
<dbReference type="EMBL" id="GGEC01023152">
    <property type="protein sequence ID" value="MBX03636.1"/>
    <property type="molecule type" value="Transcribed_RNA"/>
</dbReference>
<dbReference type="EMBL" id="GGEC01023153">
    <property type="protein sequence ID" value="MBX03637.1"/>
    <property type="molecule type" value="Transcribed_RNA"/>
</dbReference>
<dbReference type="PANTHER" id="PTHR33384:SF52">
    <property type="entry name" value="DUF3741 DOMAIN-CONTAINING PROTEIN"/>
    <property type="match status" value="1"/>
</dbReference>
<accession>A0A2P2KD24</accession>
<protein>
    <submittedName>
        <fullName evidence="2">Uncharacterized protein</fullName>
    </submittedName>
</protein>
<feature type="region of interest" description="Disordered" evidence="1">
    <location>
        <begin position="109"/>
        <end position="137"/>
    </location>
</feature>
<organism evidence="2">
    <name type="scientific">Rhizophora mucronata</name>
    <name type="common">Asiatic mangrove</name>
    <dbReference type="NCBI Taxonomy" id="61149"/>
    <lineage>
        <taxon>Eukaryota</taxon>
        <taxon>Viridiplantae</taxon>
        <taxon>Streptophyta</taxon>
        <taxon>Embryophyta</taxon>
        <taxon>Tracheophyta</taxon>
        <taxon>Spermatophyta</taxon>
        <taxon>Magnoliopsida</taxon>
        <taxon>eudicotyledons</taxon>
        <taxon>Gunneridae</taxon>
        <taxon>Pentapetalae</taxon>
        <taxon>rosids</taxon>
        <taxon>fabids</taxon>
        <taxon>Malpighiales</taxon>
        <taxon>Rhizophoraceae</taxon>
        <taxon>Rhizophora</taxon>
    </lineage>
</organism>
<dbReference type="AlphaFoldDB" id="A0A2P2KD24"/>
<feature type="compositionally biased region" description="Low complexity" evidence="1">
    <location>
        <begin position="115"/>
        <end position="133"/>
    </location>
</feature>
<proteinExistence type="predicted"/>
<evidence type="ECO:0000256" key="1">
    <source>
        <dbReference type="SAM" id="MobiDB-lite"/>
    </source>
</evidence>
<name>A0A2P2KD24_RHIMU</name>
<reference evidence="2" key="1">
    <citation type="submission" date="2018-02" db="EMBL/GenBank/DDBJ databases">
        <title>Rhizophora mucronata_Transcriptome.</title>
        <authorList>
            <person name="Meera S.P."/>
            <person name="Sreeshan A."/>
            <person name="Augustine A."/>
        </authorList>
    </citation>
    <scope>NUCLEOTIDE SEQUENCE</scope>
    <source>
        <tissue evidence="2">Leaf</tissue>
    </source>
</reference>
<sequence length="171" mass="18607">MDNFNLQRKPITSYEEARGLFSISNTIGPVVCPKPRRVGILANSPIRPVWWQMSHQAEICDSKTEADLLDIMLMKECHGAEHQSQAASPPFFYGSPPIRTANPLIQDARFGDETPSSIPSPSGLSSPSSSSSSHKGGCARMKFGLKPAAVRVEGFDCLNRDRQHSSIPAVA</sequence>